<keyword evidence="2" id="KW-1185">Reference proteome</keyword>
<name>A0A482WSI9_LAOST</name>
<dbReference type="AlphaFoldDB" id="A0A482WSI9"/>
<dbReference type="InParanoid" id="A0A482WSI9"/>
<proteinExistence type="predicted"/>
<evidence type="ECO:0000313" key="2">
    <source>
        <dbReference type="Proteomes" id="UP000291343"/>
    </source>
</evidence>
<gene>
    <name evidence="1" type="ORF">LSTR_LSTR008548</name>
</gene>
<reference evidence="1 2" key="1">
    <citation type="journal article" date="2017" name="Gigascience">
        <title>Genome sequence of the small brown planthopper, Laodelphax striatellus.</title>
        <authorList>
            <person name="Zhu J."/>
            <person name="Jiang F."/>
            <person name="Wang X."/>
            <person name="Yang P."/>
            <person name="Bao Y."/>
            <person name="Zhao W."/>
            <person name="Wang W."/>
            <person name="Lu H."/>
            <person name="Wang Q."/>
            <person name="Cui N."/>
            <person name="Li J."/>
            <person name="Chen X."/>
            <person name="Luo L."/>
            <person name="Yu J."/>
            <person name="Kang L."/>
            <person name="Cui F."/>
        </authorList>
    </citation>
    <scope>NUCLEOTIDE SEQUENCE [LARGE SCALE GENOMIC DNA]</scope>
    <source>
        <strain evidence="1">Lst14</strain>
    </source>
</reference>
<dbReference type="EMBL" id="QKKF02026813">
    <property type="protein sequence ID" value="RZF36222.1"/>
    <property type="molecule type" value="Genomic_DNA"/>
</dbReference>
<dbReference type="Proteomes" id="UP000291343">
    <property type="component" value="Unassembled WGS sequence"/>
</dbReference>
<sequence length="169" mass="19087">MGNVSIVDVSQKVMADRNKIGAAEENAGHREMGFVDAVKFLLKSIDMYHGSKLETLWIVMLCLSTAGYCQRVWKKYEESPIIFSFGNNSKSLSEKPFPVVTGHFKNPSFAHGRKTLKWRQDKNETFSNNWNLENGYQLPEDDTGTTTPVVICNASEQCFGNVKFNKPVK</sequence>
<comment type="caution">
    <text evidence="1">The sequence shown here is derived from an EMBL/GenBank/DDBJ whole genome shotgun (WGS) entry which is preliminary data.</text>
</comment>
<dbReference type="OrthoDB" id="6021021at2759"/>
<accession>A0A482WSI9</accession>
<protein>
    <submittedName>
        <fullName evidence="1">Uncharacterized protein</fullName>
    </submittedName>
</protein>
<evidence type="ECO:0000313" key="1">
    <source>
        <dbReference type="EMBL" id="RZF36222.1"/>
    </source>
</evidence>
<dbReference type="SMR" id="A0A482WSI9"/>
<organism evidence="1 2">
    <name type="scientific">Laodelphax striatellus</name>
    <name type="common">Small brown planthopper</name>
    <name type="synonym">Delphax striatella</name>
    <dbReference type="NCBI Taxonomy" id="195883"/>
    <lineage>
        <taxon>Eukaryota</taxon>
        <taxon>Metazoa</taxon>
        <taxon>Ecdysozoa</taxon>
        <taxon>Arthropoda</taxon>
        <taxon>Hexapoda</taxon>
        <taxon>Insecta</taxon>
        <taxon>Pterygota</taxon>
        <taxon>Neoptera</taxon>
        <taxon>Paraneoptera</taxon>
        <taxon>Hemiptera</taxon>
        <taxon>Auchenorrhyncha</taxon>
        <taxon>Fulgoroidea</taxon>
        <taxon>Delphacidae</taxon>
        <taxon>Criomorphinae</taxon>
        <taxon>Laodelphax</taxon>
    </lineage>
</organism>